<organism evidence="9 10">
    <name type="scientific">Fontimonas thermophila</name>
    <dbReference type="NCBI Taxonomy" id="1076937"/>
    <lineage>
        <taxon>Bacteria</taxon>
        <taxon>Pseudomonadati</taxon>
        <taxon>Pseudomonadota</taxon>
        <taxon>Gammaproteobacteria</taxon>
        <taxon>Nevskiales</taxon>
        <taxon>Nevskiaceae</taxon>
        <taxon>Fontimonas</taxon>
    </lineage>
</organism>
<dbReference type="RefSeq" id="WP_091531586.1">
    <property type="nucleotide sequence ID" value="NZ_FOOC01000002.1"/>
</dbReference>
<dbReference type="STRING" id="1076937.SAMN04488120_102267"/>
<evidence type="ECO:0000256" key="5">
    <source>
        <dbReference type="ARBA" id="ARBA00022801"/>
    </source>
</evidence>
<evidence type="ECO:0000313" key="10">
    <source>
        <dbReference type="Proteomes" id="UP000199771"/>
    </source>
</evidence>
<dbReference type="InterPro" id="IPR000059">
    <property type="entry name" value="NUDIX_hydrolase_NudL_CS"/>
</dbReference>
<keyword evidence="4" id="KW-0479">Metal-binding</keyword>
<evidence type="ECO:0000259" key="8">
    <source>
        <dbReference type="PROSITE" id="PS51462"/>
    </source>
</evidence>
<sequence length="216" mass="23760">MNAESPVTEMTEWEQRLRCALAGTSLAPPRPMVDLALPFKAQKLLEPLLGTRLRAAAVLVPVIRRGDDASMLFTVRAGHLRSHSGQISFPGGGCDAADGNAVDTALREAREEIGLDPACVEVIGFLDDYPTLSRYRVTPVVGLIEGEPHLSIDQNEVAEVFEVPLAFVFDSRNFKRTRLSREGIHLPVLELNWRQHRIWGATAGMLWNLVQKVGAA</sequence>
<dbReference type="NCBIfam" id="NF007980">
    <property type="entry name" value="PRK10707.1"/>
    <property type="match status" value="1"/>
</dbReference>
<dbReference type="GO" id="GO:0010945">
    <property type="term" value="F:coenzyme A diphosphatase activity"/>
    <property type="evidence" value="ECO:0007669"/>
    <property type="project" value="InterPro"/>
</dbReference>
<evidence type="ECO:0000256" key="3">
    <source>
        <dbReference type="ARBA" id="ARBA00006506"/>
    </source>
</evidence>
<keyword evidence="7" id="KW-0464">Manganese</keyword>
<gene>
    <name evidence="9" type="ORF">SAMN04488120_102267</name>
</gene>
<dbReference type="Pfam" id="PF00293">
    <property type="entry name" value="NUDIX"/>
    <property type="match status" value="1"/>
</dbReference>
<feature type="domain" description="Nudix hydrolase" evidence="8">
    <location>
        <begin position="53"/>
        <end position="186"/>
    </location>
</feature>
<comment type="similarity">
    <text evidence="3">Belongs to the Nudix hydrolase family. PCD1 subfamily.</text>
</comment>
<name>A0A1I2HW71_9GAMM</name>
<dbReference type="InterPro" id="IPR000086">
    <property type="entry name" value="NUDIX_hydrolase_dom"/>
</dbReference>
<dbReference type="InterPro" id="IPR045121">
    <property type="entry name" value="CoAse"/>
</dbReference>
<dbReference type="SUPFAM" id="SSF55811">
    <property type="entry name" value="Nudix"/>
    <property type="match status" value="1"/>
</dbReference>
<evidence type="ECO:0000256" key="4">
    <source>
        <dbReference type="ARBA" id="ARBA00022723"/>
    </source>
</evidence>
<dbReference type="InterPro" id="IPR015797">
    <property type="entry name" value="NUDIX_hydrolase-like_dom_sf"/>
</dbReference>
<evidence type="ECO:0000256" key="1">
    <source>
        <dbReference type="ARBA" id="ARBA00001936"/>
    </source>
</evidence>
<dbReference type="Proteomes" id="UP000199771">
    <property type="component" value="Unassembled WGS sequence"/>
</dbReference>
<dbReference type="GO" id="GO:0030145">
    <property type="term" value="F:manganese ion binding"/>
    <property type="evidence" value="ECO:0007669"/>
    <property type="project" value="InterPro"/>
</dbReference>
<accession>A0A1I2HW71</accession>
<dbReference type="OrthoDB" id="9802805at2"/>
<reference evidence="9 10" key="1">
    <citation type="submission" date="2016-10" db="EMBL/GenBank/DDBJ databases">
        <authorList>
            <person name="de Groot N.N."/>
        </authorList>
    </citation>
    <scope>NUCLEOTIDE SEQUENCE [LARGE SCALE GENOMIC DNA]</scope>
    <source>
        <strain evidence="9 10">DSM 23609</strain>
    </source>
</reference>
<proteinExistence type="inferred from homology"/>
<dbReference type="AlphaFoldDB" id="A0A1I2HW71"/>
<keyword evidence="6" id="KW-0460">Magnesium</keyword>
<comment type="cofactor">
    <cofactor evidence="2">
        <name>Mg(2+)</name>
        <dbReference type="ChEBI" id="CHEBI:18420"/>
    </cofactor>
</comment>
<protein>
    <submittedName>
        <fullName evidence="9">8-oxo-dGTP pyrophosphatase MutT, NUDIX family</fullName>
    </submittedName>
</protein>
<evidence type="ECO:0000313" key="9">
    <source>
        <dbReference type="EMBL" id="SFF33788.1"/>
    </source>
</evidence>
<dbReference type="PANTHER" id="PTHR12992:SF11">
    <property type="entry name" value="MITOCHONDRIAL COENZYME A DIPHOSPHATASE NUDT8"/>
    <property type="match status" value="1"/>
</dbReference>
<dbReference type="CDD" id="cd03426">
    <property type="entry name" value="NUDIX_CoAse_Nudt7"/>
    <property type="match status" value="1"/>
</dbReference>
<keyword evidence="10" id="KW-1185">Reference proteome</keyword>
<evidence type="ECO:0000256" key="2">
    <source>
        <dbReference type="ARBA" id="ARBA00001946"/>
    </source>
</evidence>
<dbReference type="Gene3D" id="3.90.79.10">
    <property type="entry name" value="Nucleoside Triphosphate Pyrophosphohydrolase"/>
    <property type="match status" value="1"/>
</dbReference>
<dbReference type="PANTHER" id="PTHR12992">
    <property type="entry name" value="NUDIX HYDROLASE"/>
    <property type="match status" value="1"/>
</dbReference>
<evidence type="ECO:0000256" key="6">
    <source>
        <dbReference type="ARBA" id="ARBA00022842"/>
    </source>
</evidence>
<dbReference type="GO" id="GO:0000287">
    <property type="term" value="F:magnesium ion binding"/>
    <property type="evidence" value="ECO:0007669"/>
    <property type="project" value="InterPro"/>
</dbReference>
<dbReference type="PROSITE" id="PS01293">
    <property type="entry name" value="NUDIX_COA"/>
    <property type="match status" value="1"/>
</dbReference>
<comment type="cofactor">
    <cofactor evidence="1">
        <name>Mn(2+)</name>
        <dbReference type="ChEBI" id="CHEBI:29035"/>
    </cofactor>
</comment>
<dbReference type="EMBL" id="FOOC01000002">
    <property type="protein sequence ID" value="SFF33788.1"/>
    <property type="molecule type" value="Genomic_DNA"/>
</dbReference>
<dbReference type="GO" id="GO:0009132">
    <property type="term" value="P:nucleoside diphosphate metabolic process"/>
    <property type="evidence" value="ECO:0007669"/>
    <property type="project" value="InterPro"/>
</dbReference>
<evidence type="ECO:0000256" key="7">
    <source>
        <dbReference type="ARBA" id="ARBA00023211"/>
    </source>
</evidence>
<keyword evidence="5" id="KW-0378">Hydrolase</keyword>
<dbReference type="PROSITE" id="PS51462">
    <property type="entry name" value="NUDIX"/>
    <property type="match status" value="1"/>
</dbReference>